<sequence>MLSRREVLAAGGAALAGGLAGCGGSSPTPDATFDAPTTAWPTAGYDPQATGRAPAGPTEGTLSWSVSRDAADPPLYGALSPPVVADGTVYVAGFATHYYRPNDFVSPLAAIDAASGSVRWVEGFADGLGGGPAVVGDDSGTVVVGGYDGALHAVGSDGSSGWTADLGGRLGTPTAYGDRLYVESGSGRLHAVGNDGSRLWTADRPGPAELLVGPDEPVETTMPVADERGVYAAFTPFEREREAVVVLGYDHGGGRRWRTVLDGRYGRSPNGLAVTDDALYATVGGTVYALDADTGEERWRFVTGSAVAGPPTVDDERVYVGAKNLYALSRNEGVEQWRVVNEAPPSHERDPTALPYLARPPVADGRVYLRTGAFDAADGTRLWGDDADEWLQTGNYFAEPYYKRSMASPVVTEDATYLTHAHHGVVKVA</sequence>
<dbReference type="SMART" id="SM00564">
    <property type="entry name" value="PQQ"/>
    <property type="match status" value="5"/>
</dbReference>
<dbReference type="InterPro" id="IPR002372">
    <property type="entry name" value="PQQ_rpt_dom"/>
</dbReference>
<dbReference type="InterPro" id="IPR006311">
    <property type="entry name" value="TAT_signal"/>
</dbReference>
<gene>
    <name evidence="3" type="primary">bamB_6</name>
    <name evidence="3" type="ORF">BN996_02929</name>
</gene>
<dbReference type="AlphaFoldDB" id="A0A0D6JU44"/>
<feature type="domain" description="Pyrrolo-quinoline quinone repeat" evidence="2">
    <location>
        <begin position="246"/>
        <end position="387"/>
    </location>
</feature>
<dbReference type="RefSeq" id="WP_089780228.1">
    <property type="nucleotide sequence ID" value="NZ_CABLRR010000003.1"/>
</dbReference>
<evidence type="ECO:0000313" key="4">
    <source>
        <dbReference type="Proteomes" id="UP000198902"/>
    </source>
</evidence>
<feature type="domain" description="Pyrrolo-quinoline quinone repeat" evidence="2">
    <location>
        <begin position="108"/>
        <end position="218"/>
    </location>
</feature>
<organism evidence="3 4">
    <name type="scientific">Haloferax massiliensis</name>
    <dbReference type="NCBI Taxonomy" id="1476858"/>
    <lineage>
        <taxon>Archaea</taxon>
        <taxon>Methanobacteriati</taxon>
        <taxon>Methanobacteriota</taxon>
        <taxon>Stenosarchaea group</taxon>
        <taxon>Halobacteria</taxon>
        <taxon>Halobacteriales</taxon>
        <taxon>Haloferacaceae</taxon>
        <taxon>Haloferax</taxon>
    </lineage>
</organism>
<dbReference type="PANTHER" id="PTHR34512:SF30">
    <property type="entry name" value="OUTER MEMBRANE PROTEIN ASSEMBLY FACTOR BAMB"/>
    <property type="match status" value="1"/>
</dbReference>
<dbReference type="SUPFAM" id="SSF50998">
    <property type="entry name" value="Quinoprotein alcohol dehydrogenase-like"/>
    <property type="match status" value="2"/>
</dbReference>
<dbReference type="PANTHER" id="PTHR34512">
    <property type="entry name" value="CELL SURFACE PROTEIN"/>
    <property type="match status" value="1"/>
</dbReference>
<dbReference type="PROSITE" id="PS51318">
    <property type="entry name" value="TAT"/>
    <property type="match status" value="1"/>
</dbReference>
<evidence type="ECO:0000256" key="1">
    <source>
        <dbReference type="SAM" id="MobiDB-lite"/>
    </source>
</evidence>
<keyword evidence="4" id="KW-1185">Reference proteome</keyword>
<evidence type="ECO:0000313" key="3">
    <source>
        <dbReference type="EMBL" id="CQR52001.1"/>
    </source>
</evidence>
<name>A0A0D6JU44_9EURY</name>
<dbReference type="EMBL" id="CSTE01000003">
    <property type="protein sequence ID" value="CQR52001.1"/>
    <property type="molecule type" value="Genomic_DNA"/>
</dbReference>
<evidence type="ECO:0000259" key="2">
    <source>
        <dbReference type="Pfam" id="PF13360"/>
    </source>
</evidence>
<dbReference type="Gene3D" id="2.40.10.480">
    <property type="match status" value="2"/>
</dbReference>
<dbReference type="InterPro" id="IPR011047">
    <property type="entry name" value="Quinoprotein_ADH-like_sf"/>
</dbReference>
<feature type="region of interest" description="Disordered" evidence="1">
    <location>
        <begin position="27"/>
        <end position="66"/>
    </location>
</feature>
<proteinExistence type="predicted"/>
<protein>
    <submittedName>
        <fullName evidence="3">Outer membrane protein assembly factor BamB</fullName>
    </submittedName>
</protein>
<dbReference type="Pfam" id="PF13360">
    <property type="entry name" value="PQQ_2"/>
    <property type="match status" value="2"/>
</dbReference>
<dbReference type="Gene3D" id="2.130.10.10">
    <property type="entry name" value="YVTN repeat-like/Quinoprotein amine dehydrogenase"/>
    <property type="match status" value="1"/>
</dbReference>
<dbReference type="InterPro" id="IPR015943">
    <property type="entry name" value="WD40/YVTN_repeat-like_dom_sf"/>
</dbReference>
<dbReference type="InterPro" id="IPR018391">
    <property type="entry name" value="PQQ_b-propeller_rpt"/>
</dbReference>
<dbReference type="Proteomes" id="UP000198902">
    <property type="component" value="Unassembled WGS sequence"/>
</dbReference>
<dbReference type="PROSITE" id="PS51257">
    <property type="entry name" value="PROKAR_LIPOPROTEIN"/>
    <property type="match status" value="1"/>
</dbReference>
<dbReference type="OrthoDB" id="8638at2157"/>
<feature type="compositionally biased region" description="Low complexity" evidence="1">
    <location>
        <begin position="27"/>
        <end position="43"/>
    </location>
</feature>
<accession>A0A0D6JU44</accession>
<reference evidence="4" key="1">
    <citation type="submission" date="2015-03" db="EMBL/GenBank/DDBJ databases">
        <authorList>
            <person name="Urmite Genomes"/>
        </authorList>
    </citation>
    <scope>NUCLEOTIDE SEQUENCE [LARGE SCALE GENOMIC DNA]</scope>
    <source>
        <strain evidence="4">Arc-Hr</strain>
    </source>
</reference>